<feature type="coiled-coil region" evidence="12">
    <location>
        <begin position="168"/>
        <end position="208"/>
    </location>
</feature>
<gene>
    <name evidence="13" type="ORF">PIB30_080256</name>
</gene>
<keyword evidence="9" id="KW-0233">DNA recombination</keyword>
<dbReference type="InterPro" id="IPR027417">
    <property type="entry name" value="P-loop_NTPase"/>
</dbReference>
<keyword evidence="6" id="KW-0227">DNA damage</keyword>
<keyword evidence="8 12" id="KW-0175">Coiled coil</keyword>
<dbReference type="SUPFAM" id="SSF52540">
    <property type="entry name" value="P-loop containing nucleoside triphosphate hydrolases"/>
    <property type="match status" value="1"/>
</dbReference>
<comment type="caution">
    <text evidence="13">The sequence shown here is derived from an EMBL/GenBank/DDBJ whole genome shotgun (WGS) entry which is preliminary data.</text>
</comment>
<evidence type="ECO:0000256" key="8">
    <source>
        <dbReference type="ARBA" id="ARBA00023054"/>
    </source>
</evidence>
<dbReference type="Proteomes" id="UP001341840">
    <property type="component" value="Unassembled WGS sequence"/>
</dbReference>
<protein>
    <recommendedName>
        <fullName evidence="15">Structural maintenance of chromosomes protein 6</fullName>
    </recommendedName>
</protein>
<dbReference type="PANTHER" id="PTHR19306:SF6">
    <property type="entry name" value="STRUCTURAL MAINTENANCE OF CHROMOSOMES PROTEIN 6"/>
    <property type="match status" value="1"/>
</dbReference>
<comment type="subcellular location">
    <subcellularLocation>
        <location evidence="2">Chromosome</location>
    </subcellularLocation>
    <subcellularLocation>
        <location evidence="1">Nucleus</location>
    </subcellularLocation>
</comment>
<keyword evidence="14" id="KW-1185">Reference proteome</keyword>
<keyword evidence="5" id="KW-0547">Nucleotide-binding</keyword>
<evidence type="ECO:0000256" key="1">
    <source>
        <dbReference type="ARBA" id="ARBA00004123"/>
    </source>
</evidence>
<dbReference type="PANTHER" id="PTHR19306">
    <property type="entry name" value="STRUCTURAL MAINTENANCE OF CHROMOSOMES 5,6 SMC5, SMC6"/>
    <property type="match status" value="1"/>
</dbReference>
<evidence type="ECO:0000313" key="14">
    <source>
        <dbReference type="Proteomes" id="UP001341840"/>
    </source>
</evidence>
<evidence type="ECO:0000256" key="2">
    <source>
        <dbReference type="ARBA" id="ARBA00004286"/>
    </source>
</evidence>
<evidence type="ECO:0000256" key="3">
    <source>
        <dbReference type="ARBA" id="ARBA00006793"/>
    </source>
</evidence>
<evidence type="ECO:0000256" key="12">
    <source>
        <dbReference type="SAM" id="Coils"/>
    </source>
</evidence>
<organism evidence="13 14">
    <name type="scientific">Stylosanthes scabra</name>
    <dbReference type="NCBI Taxonomy" id="79078"/>
    <lineage>
        <taxon>Eukaryota</taxon>
        <taxon>Viridiplantae</taxon>
        <taxon>Streptophyta</taxon>
        <taxon>Embryophyta</taxon>
        <taxon>Tracheophyta</taxon>
        <taxon>Spermatophyta</taxon>
        <taxon>Magnoliopsida</taxon>
        <taxon>eudicotyledons</taxon>
        <taxon>Gunneridae</taxon>
        <taxon>Pentapetalae</taxon>
        <taxon>rosids</taxon>
        <taxon>fabids</taxon>
        <taxon>Fabales</taxon>
        <taxon>Fabaceae</taxon>
        <taxon>Papilionoideae</taxon>
        <taxon>50 kb inversion clade</taxon>
        <taxon>dalbergioids sensu lato</taxon>
        <taxon>Dalbergieae</taxon>
        <taxon>Pterocarpus clade</taxon>
        <taxon>Stylosanthes</taxon>
    </lineage>
</organism>
<keyword evidence="11" id="KW-0539">Nucleus</keyword>
<name>A0ABU6VPU6_9FABA</name>
<evidence type="ECO:0000256" key="5">
    <source>
        <dbReference type="ARBA" id="ARBA00022741"/>
    </source>
</evidence>
<keyword evidence="10" id="KW-0234">DNA repair</keyword>
<keyword evidence="4" id="KW-0158">Chromosome</keyword>
<dbReference type="EMBL" id="JASCZI010152198">
    <property type="protein sequence ID" value="MED6175636.1"/>
    <property type="molecule type" value="Genomic_DNA"/>
</dbReference>
<evidence type="ECO:0000256" key="11">
    <source>
        <dbReference type="ARBA" id="ARBA00023242"/>
    </source>
</evidence>
<dbReference type="Gene3D" id="3.40.50.300">
    <property type="entry name" value="P-loop containing nucleotide triphosphate hydrolases"/>
    <property type="match status" value="1"/>
</dbReference>
<feature type="coiled-coil region" evidence="12">
    <location>
        <begin position="304"/>
        <end position="402"/>
    </location>
</feature>
<evidence type="ECO:0000256" key="4">
    <source>
        <dbReference type="ARBA" id="ARBA00022454"/>
    </source>
</evidence>
<evidence type="ECO:0008006" key="15">
    <source>
        <dbReference type="Google" id="ProtNLM"/>
    </source>
</evidence>
<sequence>MEFGENVNFVLGQNGSGKSAILLALSTAFGGRAKGTDRAKQLKEFIKTGCRNAVIHVEIQNEGEDAFKPEIYGDVITVERRISESTCSIILKDHQGKRVAHRMADLREIVEHFNIDVDNPCVIMNQDKSREFLHSGNKKDKFKATLLQQVNDLLETISKEIGVAHGIVNDLEGSIKPIEKELNELQAKIKAMEHIEQMYAEVKKLKNKLAWSWVYDVDKKLEAKSAMIDKLKNRIPACQAKIDKYLLDIERLKEGISKNDEIAIMTEKLTQLNQIIEDQRKPLSMARKEVLVLEQDCNFKASVIQKMLQRLKKLEKEVQDLHELNVKNTQAEKSDLEEKLKGLQVEVQAAELEWERSKEEETRLMKSINMQKEQIKTIANKIQDHENNRNEFSEDIRIYERRQRNKIEFFGGGRVLNLIRLIERDHRRFNVPPIGPIGVHLNLRDAEKWAATVELAIGAMLNSFIVTDHKDFHLLKQLAKEANYSNLRIIIYDFKIQRLEIPPDNLPKTEHPSTLSLLQSENDTVINVLVDQVINKFLACALAINQSLSALMLSPKSSTLEGQHLR</sequence>
<accession>A0ABU6VPU6</accession>
<evidence type="ECO:0000256" key="7">
    <source>
        <dbReference type="ARBA" id="ARBA00022840"/>
    </source>
</evidence>
<evidence type="ECO:0000256" key="10">
    <source>
        <dbReference type="ARBA" id="ARBA00023204"/>
    </source>
</evidence>
<evidence type="ECO:0000256" key="6">
    <source>
        <dbReference type="ARBA" id="ARBA00022763"/>
    </source>
</evidence>
<evidence type="ECO:0000256" key="9">
    <source>
        <dbReference type="ARBA" id="ARBA00023172"/>
    </source>
</evidence>
<keyword evidence="7" id="KW-0067">ATP-binding</keyword>
<evidence type="ECO:0000313" key="13">
    <source>
        <dbReference type="EMBL" id="MED6175636.1"/>
    </source>
</evidence>
<comment type="similarity">
    <text evidence="3">Belongs to the SMC family. SMC6 subfamily.</text>
</comment>
<dbReference type="Gene3D" id="1.10.287.1490">
    <property type="match status" value="1"/>
</dbReference>
<reference evidence="13 14" key="1">
    <citation type="journal article" date="2023" name="Plants (Basel)">
        <title>Bridging the Gap: Combining Genomics and Transcriptomics Approaches to Understand Stylosanthes scabra, an Orphan Legume from the Brazilian Caatinga.</title>
        <authorList>
            <person name="Ferreira-Neto J.R.C."/>
            <person name="da Silva M.D."/>
            <person name="Binneck E."/>
            <person name="de Melo N.F."/>
            <person name="da Silva R.H."/>
            <person name="de Melo A.L.T.M."/>
            <person name="Pandolfi V."/>
            <person name="Bustamante F.O."/>
            <person name="Brasileiro-Vidal A.C."/>
            <person name="Benko-Iseppon A.M."/>
        </authorList>
    </citation>
    <scope>NUCLEOTIDE SEQUENCE [LARGE SCALE GENOMIC DNA]</scope>
    <source>
        <tissue evidence="13">Leaves</tissue>
    </source>
</reference>
<proteinExistence type="inferred from homology"/>